<dbReference type="RefSeq" id="XP_072837387.1">
    <property type="nucleotide sequence ID" value="XM_072981286.1"/>
</dbReference>
<evidence type="ECO:0000256" key="5">
    <source>
        <dbReference type="ARBA" id="ARBA00022448"/>
    </source>
</evidence>
<evidence type="ECO:0000256" key="3">
    <source>
        <dbReference type="ARBA" id="ARBA00009960"/>
    </source>
</evidence>
<dbReference type="GeneID" id="110090266"/>
<reference evidence="17" key="1">
    <citation type="submission" date="2025-08" db="UniProtKB">
        <authorList>
            <consortium name="RefSeq"/>
        </authorList>
    </citation>
    <scope>IDENTIFICATION</scope>
</reference>
<evidence type="ECO:0000256" key="8">
    <source>
        <dbReference type="ARBA" id="ARBA00022792"/>
    </source>
</evidence>
<accession>A0ABM5EW55</accession>
<keyword evidence="10 15" id="KW-1133">Transmembrane helix</keyword>
<comment type="similarity">
    <text evidence="3">Belongs to the complex I NDUFA1 subunit family.</text>
</comment>
<keyword evidence="16" id="KW-1185">Reference proteome</keyword>
<comment type="function">
    <text evidence="1">Accessory subunit of the mitochondrial membrane respiratory chain NADH dehydrogenase (Complex I), that is believed not to be involved in catalysis. Complex I functions in the transfer of electrons from NADH to the respiratory chain. The immediate electron acceptor for the enzyme is believed to be ubiquinone.</text>
</comment>
<proteinExistence type="inferred from homology"/>
<keyword evidence="6" id="KW-0679">Respiratory chain</keyword>
<dbReference type="Proteomes" id="UP001652642">
    <property type="component" value="Chromosome 11"/>
</dbReference>
<gene>
    <name evidence="17" type="primary">NDUFA1</name>
</gene>
<evidence type="ECO:0000313" key="17">
    <source>
        <dbReference type="RefSeq" id="XP_072837387.1"/>
    </source>
</evidence>
<sequence length="70" mass="8180">MWYEILPSLGVIYAFLVMPGIALTYIQKKSSGDKPKRIVRTPNSFFMMERDVRVSKTNRYYDSKGLENID</sequence>
<name>A0ABM5EW55_9SAUR</name>
<evidence type="ECO:0000256" key="1">
    <source>
        <dbReference type="ARBA" id="ARBA00003195"/>
    </source>
</evidence>
<keyword evidence="5" id="KW-0813">Transport</keyword>
<keyword evidence="7 15" id="KW-0812">Transmembrane</keyword>
<keyword evidence="11" id="KW-0496">Mitochondrion</keyword>
<evidence type="ECO:0000256" key="7">
    <source>
        <dbReference type="ARBA" id="ARBA00022692"/>
    </source>
</evidence>
<keyword evidence="9" id="KW-0249">Electron transport</keyword>
<evidence type="ECO:0000256" key="13">
    <source>
        <dbReference type="ARBA" id="ARBA00029847"/>
    </source>
</evidence>
<evidence type="ECO:0000256" key="15">
    <source>
        <dbReference type="SAM" id="Phobius"/>
    </source>
</evidence>
<evidence type="ECO:0000256" key="14">
    <source>
        <dbReference type="ARBA" id="ARBA00033255"/>
    </source>
</evidence>
<keyword evidence="12 15" id="KW-0472">Membrane</keyword>
<keyword evidence="8" id="KW-0999">Mitochondrion inner membrane</keyword>
<comment type="subcellular location">
    <subcellularLocation>
        <location evidence="2">Mitochondrion inner membrane</location>
        <topology evidence="2">Single-pass membrane protein</topology>
        <orientation evidence="2">Matrix side</orientation>
    </subcellularLocation>
</comment>
<evidence type="ECO:0000256" key="4">
    <source>
        <dbReference type="ARBA" id="ARBA00016392"/>
    </source>
</evidence>
<evidence type="ECO:0000256" key="12">
    <source>
        <dbReference type="ARBA" id="ARBA00023136"/>
    </source>
</evidence>
<dbReference type="InterPro" id="IPR017384">
    <property type="entry name" value="NADH_Ub_cplx-1_asu_su-1"/>
</dbReference>
<feature type="transmembrane region" description="Helical" evidence="15">
    <location>
        <begin position="6"/>
        <end position="26"/>
    </location>
</feature>
<dbReference type="PANTHER" id="PTHR17098:SF2">
    <property type="entry name" value="NADH DEHYDROGENASE [UBIQUINONE] 1 ALPHA SUBCOMPLEX SUBUNIT 1"/>
    <property type="match status" value="1"/>
</dbReference>
<evidence type="ECO:0000313" key="16">
    <source>
        <dbReference type="Proteomes" id="UP001652642"/>
    </source>
</evidence>
<organism evidence="16 17">
    <name type="scientific">Pogona vitticeps</name>
    <name type="common">central bearded dragon</name>
    <dbReference type="NCBI Taxonomy" id="103695"/>
    <lineage>
        <taxon>Eukaryota</taxon>
        <taxon>Metazoa</taxon>
        <taxon>Chordata</taxon>
        <taxon>Craniata</taxon>
        <taxon>Vertebrata</taxon>
        <taxon>Euteleostomi</taxon>
        <taxon>Lepidosauria</taxon>
        <taxon>Squamata</taxon>
        <taxon>Bifurcata</taxon>
        <taxon>Unidentata</taxon>
        <taxon>Episquamata</taxon>
        <taxon>Toxicofera</taxon>
        <taxon>Iguania</taxon>
        <taxon>Acrodonta</taxon>
        <taxon>Agamidae</taxon>
        <taxon>Amphibolurinae</taxon>
        <taxon>Pogona</taxon>
    </lineage>
</organism>
<evidence type="ECO:0000256" key="9">
    <source>
        <dbReference type="ARBA" id="ARBA00022982"/>
    </source>
</evidence>
<dbReference type="Pfam" id="PF15879">
    <property type="entry name" value="MWFE"/>
    <property type="match status" value="1"/>
</dbReference>
<evidence type="ECO:0000256" key="10">
    <source>
        <dbReference type="ARBA" id="ARBA00022989"/>
    </source>
</evidence>
<protein>
    <recommendedName>
        <fullName evidence="4">NADH dehydrogenase [ubiquinone] 1 alpha subcomplex subunit 1</fullName>
    </recommendedName>
    <alternativeName>
        <fullName evidence="14">Complex I-MWFE</fullName>
    </alternativeName>
    <alternativeName>
        <fullName evidence="13">NADH-ubiquinone oxidoreductase MWFE subunit</fullName>
    </alternativeName>
</protein>
<evidence type="ECO:0000256" key="11">
    <source>
        <dbReference type="ARBA" id="ARBA00023128"/>
    </source>
</evidence>
<evidence type="ECO:0000256" key="2">
    <source>
        <dbReference type="ARBA" id="ARBA00004298"/>
    </source>
</evidence>
<dbReference type="PANTHER" id="PTHR17098">
    <property type="entry name" value="NADH-UBIQUINONE OXIDOREDUCTASE MWFE SUBUNIT"/>
    <property type="match status" value="1"/>
</dbReference>
<evidence type="ECO:0000256" key="6">
    <source>
        <dbReference type="ARBA" id="ARBA00022660"/>
    </source>
</evidence>